<reference evidence="2 3" key="1">
    <citation type="submission" date="2023-03" db="EMBL/GenBank/DDBJ databases">
        <title>WGS of Gossypium arboreum.</title>
        <authorList>
            <person name="Yu D."/>
        </authorList>
    </citation>
    <scope>NUCLEOTIDE SEQUENCE [LARGE SCALE GENOMIC DNA]</scope>
    <source>
        <tissue evidence="2">Leaf</tissue>
    </source>
</reference>
<protein>
    <recommendedName>
        <fullName evidence="1">RNase H type-1 domain-containing protein</fullName>
    </recommendedName>
</protein>
<comment type="caution">
    <text evidence="2">The sequence shown here is derived from an EMBL/GenBank/DDBJ whole genome shotgun (WGS) entry which is preliminary data.</text>
</comment>
<organism evidence="2 3">
    <name type="scientific">Gossypium arboreum</name>
    <name type="common">Tree cotton</name>
    <name type="synonym">Gossypium nanking</name>
    <dbReference type="NCBI Taxonomy" id="29729"/>
    <lineage>
        <taxon>Eukaryota</taxon>
        <taxon>Viridiplantae</taxon>
        <taxon>Streptophyta</taxon>
        <taxon>Embryophyta</taxon>
        <taxon>Tracheophyta</taxon>
        <taxon>Spermatophyta</taxon>
        <taxon>Magnoliopsida</taxon>
        <taxon>eudicotyledons</taxon>
        <taxon>Gunneridae</taxon>
        <taxon>Pentapetalae</taxon>
        <taxon>rosids</taxon>
        <taxon>malvids</taxon>
        <taxon>Malvales</taxon>
        <taxon>Malvaceae</taxon>
        <taxon>Malvoideae</taxon>
        <taxon>Gossypium</taxon>
    </lineage>
</organism>
<dbReference type="EMBL" id="JARKNE010000006">
    <property type="protein sequence ID" value="KAK5824377.1"/>
    <property type="molecule type" value="Genomic_DNA"/>
</dbReference>
<gene>
    <name evidence="2" type="ORF">PVK06_019148</name>
</gene>
<accession>A0ABR0PIU1</accession>
<dbReference type="Pfam" id="PF13456">
    <property type="entry name" value="RVT_3"/>
    <property type="match status" value="1"/>
</dbReference>
<name>A0ABR0PIU1_GOSAR</name>
<feature type="domain" description="RNase H type-1" evidence="1">
    <location>
        <begin position="30"/>
        <end position="95"/>
    </location>
</feature>
<evidence type="ECO:0000259" key="1">
    <source>
        <dbReference type="Pfam" id="PF13456"/>
    </source>
</evidence>
<evidence type="ECO:0000313" key="3">
    <source>
        <dbReference type="Proteomes" id="UP001358586"/>
    </source>
</evidence>
<dbReference type="Proteomes" id="UP001358586">
    <property type="component" value="Chromosome 6"/>
</dbReference>
<sequence length="119" mass="13599">MVFREKGIGCLQFWVSSRLILTLPFKEILESTIAVLARDSRSGIRGAETYLIEDVANVFIAEARACERSLLFARMMGFRFLVVEGDSLTVIKKLQPIPWQRKGEEVKDLGFGLMEFRLQ</sequence>
<dbReference type="InterPro" id="IPR002156">
    <property type="entry name" value="RNaseH_domain"/>
</dbReference>
<keyword evidence="3" id="KW-1185">Reference proteome</keyword>
<evidence type="ECO:0000313" key="2">
    <source>
        <dbReference type="EMBL" id="KAK5824377.1"/>
    </source>
</evidence>
<proteinExistence type="predicted"/>